<evidence type="ECO:0000313" key="6">
    <source>
        <dbReference type="Proteomes" id="UP000268059"/>
    </source>
</evidence>
<dbReference type="Pfam" id="PF00005">
    <property type="entry name" value="ABC_tran"/>
    <property type="match status" value="1"/>
</dbReference>
<dbReference type="PROSITE" id="PS50893">
    <property type="entry name" value="ABC_TRANSPORTER_2"/>
    <property type="match status" value="1"/>
</dbReference>
<dbReference type="InterPro" id="IPR027417">
    <property type="entry name" value="P-loop_NTPase"/>
</dbReference>
<reference evidence="5 6" key="1">
    <citation type="submission" date="2018-11" db="EMBL/GenBank/DDBJ databases">
        <title>Novel Erysipelotrichaceae bacterium isolated from small intestine of a swine.</title>
        <authorList>
            <person name="Kim J.S."/>
            <person name="Choe H."/>
            <person name="Lee Y.R."/>
            <person name="Kim K.M."/>
            <person name="Park D.S."/>
        </authorList>
    </citation>
    <scope>NUCLEOTIDE SEQUENCE [LARGE SCALE GENOMIC DNA]</scope>
    <source>
        <strain evidence="5 6">SG0102</strain>
    </source>
</reference>
<protein>
    <submittedName>
        <fullName evidence="5">ABC transporter ATP-binding protein</fullName>
    </submittedName>
</protein>
<dbReference type="InterPro" id="IPR017871">
    <property type="entry name" value="ABC_transporter-like_CS"/>
</dbReference>
<keyword evidence="2" id="KW-0547">Nucleotide-binding</keyword>
<dbReference type="SMART" id="SM00382">
    <property type="entry name" value="AAA"/>
    <property type="match status" value="1"/>
</dbReference>
<evidence type="ECO:0000256" key="2">
    <source>
        <dbReference type="ARBA" id="ARBA00022741"/>
    </source>
</evidence>
<keyword evidence="1" id="KW-0813">Transport</keyword>
<dbReference type="AlphaFoldDB" id="A0A3G9JML2"/>
<organism evidence="5 6">
    <name type="scientific">Intestinibaculum porci</name>
    <dbReference type="NCBI Taxonomy" id="2487118"/>
    <lineage>
        <taxon>Bacteria</taxon>
        <taxon>Bacillati</taxon>
        <taxon>Bacillota</taxon>
        <taxon>Erysipelotrichia</taxon>
        <taxon>Erysipelotrichales</taxon>
        <taxon>Erysipelotrichaceae</taxon>
        <taxon>Intestinibaculum</taxon>
    </lineage>
</organism>
<dbReference type="InterPro" id="IPR003439">
    <property type="entry name" value="ABC_transporter-like_ATP-bd"/>
</dbReference>
<dbReference type="OrthoDB" id="9802264at2"/>
<dbReference type="KEGG" id="ebm:SG0102_03820"/>
<dbReference type="GO" id="GO:0005886">
    <property type="term" value="C:plasma membrane"/>
    <property type="evidence" value="ECO:0007669"/>
    <property type="project" value="TreeGrafter"/>
</dbReference>
<evidence type="ECO:0000313" key="5">
    <source>
        <dbReference type="EMBL" id="BBH25448.1"/>
    </source>
</evidence>
<gene>
    <name evidence="5" type="ORF">SG0102_03820</name>
</gene>
<dbReference type="InterPro" id="IPR015854">
    <property type="entry name" value="ABC_transpr_LolD-like"/>
</dbReference>
<dbReference type="InterPro" id="IPR003593">
    <property type="entry name" value="AAA+_ATPase"/>
</dbReference>
<dbReference type="PROSITE" id="PS00211">
    <property type="entry name" value="ABC_TRANSPORTER_1"/>
    <property type="match status" value="1"/>
</dbReference>
<keyword evidence="3 5" id="KW-0067">ATP-binding</keyword>
<dbReference type="GO" id="GO:0022857">
    <property type="term" value="F:transmembrane transporter activity"/>
    <property type="evidence" value="ECO:0007669"/>
    <property type="project" value="TreeGrafter"/>
</dbReference>
<dbReference type="Proteomes" id="UP000268059">
    <property type="component" value="Chromosome"/>
</dbReference>
<dbReference type="EMBL" id="AP019309">
    <property type="protein sequence ID" value="BBH25448.1"/>
    <property type="molecule type" value="Genomic_DNA"/>
</dbReference>
<dbReference type="GO" id="GO:0005524">
    <property type="term" value="F:ATP binding"/>
    <property type="evidence" value="ECO:0007669"/>
    <property type="project" value="UniProtKB-KW"/>
</dbReference>
<keyword evidence="6" id="KW-1185">Reference proteome</keyword>
<dbReference type="SUPFAM" id="SSF52540">
    <property type="entry name" value="P-loop containing nucleoside triphosphate hydrolases"/>
    <property type="match status" value="1"/>
</dbReference>
<name>A0A3G9JML2_9FIRM</name>
<evidence type="ECO:0000256" key="1">
    <source>
        <dbReference type="ARBA" id="ARBA00022448"/>
    </source>
</evidence>
<dbReference type="CDD" id="cd03255">
    <property type="entry name" value="ABC_MJ0796_LolCDE_FtsE"/>
    <property type="match status" value="1"/>
</dbReference>
<feature type="domain" description="ABC transporter" evidence="4">
    <location>
        <begin position="3"/>
        <end position="239"/>
    </location>
</feature>
<accession>A0A3G9JML2</accession>
<dbReference type="PANTHER" id="PTHR24220">
    <property type="entry name" value="IMPORT ATP-BINDING PROTEIN"/>
    <property type="match status" value="1"/>
</dbReference>
<evidence type="ECO:0000256" key="3">
    <source>
        <dbReference type="ARBA" id="ARBA00022840"/>
    </source>
</evidence>
<dbReference type="GO" id="GO:0016887">
    <property type="term" value="F:ATP hydrolysis activity"/>
    <property type="evidence" value="ECO:0007669"/>
    <property type="project" value="InterPro"/>
</dbReference>
<evidence type="ECO:0000259" key="4">
    <source>
        <dbReference type="PROSITE" id="PS50893"/>
    </source>
</evidence>
<dbReference type="Gene3D" id="3.40.50.300">
    <property type="entry name" value="P-loop containing nucleotide triphosphate hydrolases"/>
    <property type="match status" value="1"/>
</dbReference>
<sequence>MKIQTKGLAKSFSEGSHTNHVLDGIDITFDDHCFSAIMGASGSGKTTFMNIISTLMKPTKGHVYYDGQDISTLTEKELTQTRLKRFAFIFQKNNLMSSLTIRNNIILPLKIENKISAIEKLESMAQEFGISEILDQYPYECSGGQCQRAAIVRALMKSPEMIFCDEPTGALDYKNSLSFMHTLQKMNEQGVALIVITHDPMVAAYAKEVYFMKEGKLCEHITKEGTNKEFLKQIQEASFQDLA</sequence>
<dbReference type="InParanoid" id="A0A3G9JML2"/>
<dbReference type="InterPro" id="IPR017911">
    <property type="entry name" value="MacB-like_ATP-bd"/>
</dbReference>
<dbReference type="RefSeq" id="WP_125118398.1">
    <property type="nucleotide sequence ID" value="NZ_AP019309.1"/>
</dbReference>
<proteinExistence type="predicted"/>
<dbReference type="PANTHER" id="PTHR24220:SF674">
    <property type="entry name" value="BACITRACIN EXPORT ATP-BINDING PROTEIN BCEA"/>
    <property type="match status" value="1"/>
</dbReference>